<reference evidence="1 2" key="1">
    <citation type="submission" date="2015-08" db="EMBL/GenBank/DDBJ databases">
        <title>Next Generation Sequencing and Analysis of the Genome of Puccinia sorghi L Schw, the Causal Agent of Maize Common Rust.</title>
        <authorList>
            <person name="Rochi L."/>
            <person name="Burguener G."/>
            <person name="Darino M."/>
            <person name="Turjanski A."/>
            <person name="Kreff E."/>
            <person name="Dieguez M.J."/>
            <person name="Sacco F."/>
        </authorList>
    </citation>
    <scope>NUCLEOTIDE SEQUENCE [LARGE SCALE GENOMIC DNA]</scope>
    <source>
        <strain evidence="1 2">RO10H11247</strain>
    </source>
</reference>
<protein>
    <submittedName>
        <fullName evidence="1">Uncharacterized protein</fullName>
    </submittedName>
</protein>
<dbReference type="VEuPathDB" id="FungiDB:VP01_3028g2"/>
<keyword evidence="2" id="KW-1185">Reference proteome</keyword>
<sequence length="368" mass="41767">MAFVMGLQRQRLQISGDIVVLYTVYRMAICTHCLPFWGGACRQWQLFLRPAAIALPIKTPHHDVGKLYVKTTPKAFCERNPSYFGTVLPCAPETLLGYIGLIAIIGCVLFLGEIVSPLCWNLSYACQFVAPCPTMKINMESCLSFTSSFETGRMLRLDRFLNRSKNALHFNCSIALHQYWFLLSRKSVFSLPLNQYYLLQRVLNVFDHEHKPQSATRRKVSWILFCWDLAQIGGAFRLKESTGREGYKGGIGVGQMATIMNGYDRAIPNTCCIQFVNPICVIVQALLEFTHDMGSQTQPHLFVILTIVSEWDIYLAKLTFAGQHESTRQTGNKTCWNLKTRKPSFSLKDKNLGTDQCKETTQPLLHQS</sequence>
<dbReference type="Proteomes" id="UP000037035">
    <property type="component" value="Unassembled WGS sequence"/>
</dbReference>
<evidence type="ECO:0000313" key="2">
    <source>
        <dbReference type="Proteomes" id="UP000037035"/>
    </source>
</evidence>
<evidence type="ECO:0000313" key="1">
    <source>
        <dbReference type="EMBL" id="KNZ54149.1"/>
    </source>
</evidence>
<accession>A0A0L6V071</accession>
<organism evidence="1 2">
    <name type="scientific">Puccinia sorghi</name>
    <dbReference type="NCBI Taxonomy" id="27349"/>
    <lineage>
        <taxon>Eukaryota</taxon>
        <taxon>Fungi</taxon>
        <taxon>Dikarya</taxon>
        <taxon>Basidiomycota</taxon>
        <taxon>Pucciniomycotina</taxon>
        <taxon>Pucciniomycetes</taxon>
        <taxon>Pucciniales</taxon>
        <taxon>Pucciniaceae</taxon>
        <taxon>Puccinia</taxon>
    </lineage>
</organism>
<name>A0A0L6V071_9BASI</name>
<gene>
    <name evidence="1" type="ORF">VP01_3028g2</name>
</gene>
<comment type="caution">
    <text evidence="1">The sequence shown here is derived from an EMBL/GenBank/DDBJ whole genome shotgun (WGS) entry which is preliminary data.</text>
</comment>
<proteinExistence type="predicted"/>
<dbReference type="EMBL" id="LAVV01007978">
    <property type="protein sequence ID" value="KNZ54149.1"/>
    <property type="molecule type" value="Genomic_DNA"/>
</dbReference>
<dbReference type="AlphaFoldDB" id="A0A0L6V071"/>